<dbReference type="InterPro" id="IPR009057">
    <property type="entry name" value="Homeodomain-like_sf"/>
</dbReference>
<dbReference type="Pfam" id="PF03184">
    <property type="entry name" value="DDE_1"/>
    <property type="match status" value="1"/>
</dbReference>
<dbReference type="GO" id="GO:0003676">
    <property type="term" value="F:nucleic acid binding"/>
    <property type="evidence" value="ECO:0007669"/>
    <property type="project" value="InterPro"/>
</dbReference>
<dbReference type="EMBL" id="CAJNOT010004478">
    <property type="protein sequence ID" value="CAF1433645.1"/>
    <property type="molecule type" value="Genomic_DNA"/>
</dbReference>
<evidence type="ECO:0000259" key="1">
    <source>
        <dbReference type="Pfam" id="PF03184"/>
    </source>
</evidence>
<accession>A0A815N7H6</accession>
<evidence type="ECO:0000313" key="3">
    <source>
        <dbReference type="Proteomes" id="UP000663864"/>
    </source>
</evidence>
<dbReference type="InterPro" id="IPR004875">
    <property type="entry name" value="DDE_SF_endonuclease_dom"/>
</dbReference>
<dbReference type="AlphaFoldDB" id="A0A815N7H6"/>
<proteinExistence type="predicted"/>
<reference evidence="2" key="1">
    <citation type="submission" date="2021-02" db="EMBL/GenBank/DDBJ databases">
        <authorList>
            <person name="Nowell W R."/>
        </authorList>
    </citation>
    <scope>NUCLEOTIDE SEQUENCE</scope>
</reference>
<feature type="domain" description="DDE-1" evidence="1">
    <location>
        <begin position="209"/>
        <end position="280"/>
    </location>
</feature>
<dbReference type="SUPFAM" id="SSF46689">
    <property type="entry name" value="Homeodomain-like"/>
    <property type="match status" value="1"/>
</dbReference>
<organism evidence="2 3">
    <name type="scientific">Rotaria sordida</name>
    <dbReference type="NCBI Taxonomy" id="392033"/>
    <lineage>
        <taxon>Eukaryota</taxon>
        <taxon>Metazoa</taxon>
        <taxon>Spiralia</taxon>
        <taxon>Gnathifera</taxon>
        <taxon>Rotifera</taxon>
        <taxon>Eurotatoria</taxon>
        <taxon>Bdelloidea</taxon>
        <taxon>Philodinida</taxon>
        <taxon>Philodinidae</taxon>
        <taxon>Rotaria</taxon>
    </lineage>
</organism>
<feature type="non-terminal residue" evidence="2">
    <location>
        <position position="1"/>
    </location>
</feature>
<comment type="caution">
    <text evidence="2">The sequence shown here is derived from an EMBL/GenBank/DDBJ whole genome shotgun (WGS) entry which is preliminary data.</text>
</comment>
<name>A0A815N7H6_9BILA</name>
<protein>
    <recommendedName>
        <fullName evidence="1">DDE-1 domain-containing protein</fullName>
    </recommendedName>
</protein>
<dbReference type="Gene3D" id="1.10.10.60">
    <property type="entry name" value="Homeodomain-like"/>
    <property type="match status" value="1"/>
</dbReference>
<evidence type="ECO:0000313" key="2">
    <source>
        <dbReference type="EMBL" id="CAF1433645.1"/>
    </source>
</evidence>
<gene>
    <name evidence="2" type="ORF">ZHD862_LOCUS34492</name>
</gene>
<dbReference type="Proteomes" id="UP000663864">
    <property type="component" value="Unassembled WGS sequence"/>
</dbReference>
<sequence length="357" mass="40848">MPRTYVRKREPNYSIDDLKTALNLIRKKKMTVDVASTQYHNPRQTLYARLSGSRGGGKPGGVTILSHEEEKFLIHVVHKYQEWQQPLTRSDLISIARTFMLELGKKNITNESSLHEWFYCFHRRWGSEIKLVETYKFEKIRSISCTKIVVDRWFDHLKQVLSKLNLFNRPEAIFNIDESAFGDDPGRKQVIIKRDSKYATCTHGGSGKRYTTLLICTSASGKFLPPYIIYRAQRLFDAWLPDNAYPGARFNATPSGWSEETIFYDWLCKQFVPAVELIRKLLIPSPTTELDPSTSQINTNANIDDNVLKTVKVSRLHRSSSCPNLVSNDLSLIPKNDRLSTNNNLDTNSSIIVSAPS</sequence>